<dbReference type="Gene3D" id="3.30.565.10">
    <property type="entry name" value="Histidine kinase-like ATPase, C-terminal domain"/>
    <property type="match status" value="1"/>
</dbReference>
<proteinExistence type="predicted"/>
<evidence type="ECO:0000313" key="9">
    <source>
        <dbReference type="Proteomes" id="UP000054624"/>
    </source>
</evidence>
<dbReference type="PROSITE" id="PS50109">
    <property type="entry name" value="HIS_KIN"/>
    <property type="match status" value="1"/>
</dbReference>
<dbReference type="InterPro" id="IPR005467">
    <property type="entry name" value="His_kinase_dom"/>
</dbReference>
<dbReference type="Proteomes" id="UP000054624">
    <property type="component" value="Unassembled WGS sequence"/>
</dbReference>
<dbReference type="CDD" id="cd00082">
    <property type="entry name" value="HisKA"/>
    <property type="match status" value="1"/>
</dbReference>
<sequence length="525" mass="57892">MTGSTSRPSEANAVGTADRAIFDRMIEPYLMLDQYLSVVFANRAWLATFGETETALGQCDHLIHALVTNLHPGQRRRSPAFSLDTADRVDATCDQPSRYWQIHVSHLPATDDESPLILLRFDDVTMHTLATRTERQEKARLRSHARLRQILAREAEQRLHNHRVRFERALAFAGVGAWEIDVGTGAVHCSEQCVVDLGLQDNIGLDREKLFIEQPDPIAEHWQALQEKRSFECERRIDTTHGHRWVLIRGTGQFADDGTMQSVMGFTLDITSRKEHELELSATAGEERSGRERSEALAKTMDHFIAAVSHELRSPLNAIVSWAELLQVVADPSHVARAGEAIRRNGRQLSHMVDDLLDSGAVVTGKLSVHLQPVDIGALALNVVEDIRKNAEHKGLRLQTPHIEPCIVMADESRLEQVVWNLLTNAVKFTDAGSVSISVSTCDGQAVLTVHDTGRGIARDALPDVFDRFQQIAPQSSGRVGGLGLGLWLVKNIVSLLGGTVGVASPGSGQGATFTVRLPLDSTFR</sequence>
<dbReference type="InterPro" id="IPR003594">
    <property type="entry name" value="HATPase_dom"/>
</dbReference>
<dbReference type="Pfam" id="PF00512">
    <property type="entry name" value="HisKA"/>
    <property type="match status" value="1"/>
</dbReference>
<dbReference type="OrthoDB" id="9813151at2"/>
<gene>
    <name evidence="8" type="ORF">AWB76_04815</name>
</gene>
<accession>A0A158BXG1</accession>
<evidence type="ECO:0000256" key="5">
    <source>
        <dbReference type="ARBA" id="ARBA00022679"/>
    </source>
</evidence>
<dbReference type="Pfam" id="PF02518">
    <property type="entry name" value="HATPase_c"/>
    <property type="match status" value="1"/>
</dbReference>
<evidence type="ECO:0000256" key="4">
    <source>
        <dbReference type="ARBA" id="ARBA00022553"/>
    </source>
</evidence>
<reference evidence="9" key="1">
    <citation type="submission" date="2016-01" db="EMBL/GenBank/DDBJ databases">
        <authorList>
            <person name="Peeters Charlotte."/>
        </authorList>
    </citation>
    <scope>NUCLEOTIDE SEQUENCE [LARGE SCALE GENOMIC DNA]</scope>
</reference>
<dbReference type="InterPro" id="IPR036097">
    <property type="entry name" value="HisK_dim/P_sf"/>
</dbReference>
<feature type="domain" description="Histidine kinase" evidence="7">
    <location>
        <begin position="307"/>
        <end position="522"/>
    </location>
</feature>
<dbReference type="PANTHER" id="PTHR43547">
    <property type="entry name" value="TWO-COMPONENT HISTIDINE KINASE"/>
    <property type="match status" value="1"/>
</dbReference>
<protein>
    <recommendedName>
        <fullName evidence="3">histidine kinase</fullName>
        <ecNumber evidence="3">2.7.13.3</ecNumber>
    </recommendedName>
</protein>
<dbReference type="PRINTS" id="PR00344">
    <property type="entry name" value="BCTRLSENSOR"/>
</dbReference>
<evidence type="ECO:0000256" key="1">
    <source>
        <dbReference type="ARBA" id="ARBA00000085"/>
    </source>
</evidence>
<keyword evidence="6 8" id="KW-0418">Kinase</keyword>
<dbReference type="InterPro" id="IPR036890">
    <property type="entry name" value="HATPase_C_sf"/>
</dbReference>
<keyword evidence="4" id="KW-0597">Phosphoprotein</keyword>
<dbReference type="SUPFAM" id="SSF47384">
    <property type="entry name" value="Homodimeric domain of signal transducing histidine kinase"/>
    <property type="match status" value="1"/>
</dbReference>
<keyword evidence="9" id="KW-1185">Reference proteome</keyword>
<comment type="subcellular location">
    <subcellularLocation>
        <location evidence="2">Cell inner membrane</location>
        <topology evidence="2">Multi-pass membrane protein</topology>
    </subcellularLocation>
</comment>
<comment type="catalytic activity">
    <reaction evidence="1">
        <text>ATP + protein L-histidine = ADP + protein N-phospho-L-histidine.</text>
        <dbReference type="EC" id="2.7.13.3"/>
    </reaction>
</comment>
<evidence type="ECO:0000256" key="2">
    <source>
        <dbReference type="ARBA" id="ARBA00004429"/>
    </source>
</evidence>
<dbReference type="RefSeq" id="WP_061162554.1">
    <property type="nucleotide sequence ID" value="NZ_FCOI02000017.1"/>
</dbReference>
<dbReference type="AlphaFoldDB" id="A0A158BXG1"/>
<dbReference type="InterPro" id="IPR003661">
    <property type="entry name" value="HisK_dim/P_dom"/>
</dbReference>
<evidence type="ECO:0000256" key="3">
    <source>
        <dbReference type="ARBA" id="ARBA00012438"/>
    </source>
</evidence>
<dbReference type="SMART" id="SM00388">
    <property type="entry name" value="HisKA"/>
    <property type="match status" value="1"/>
</dbReference>
<dbReference type="EMBL" id="FCOI02000017">
    <property type="protein sequence ID" value="SAK74691.1"/>
    <property type="molecule type" value="Genomic_DNA"/>
</dbReference>
<dbReference type="STRING" id="1777137.AWB76_04815"/>
<evidence type="ECO:0000259" key="7">
    <source>
        <dbReference type="PROSITE" id="PS50109"/>
    </source>
</evidence>
<dbReference type="SMART" id="SM00387">
    <property type="entry name" value="HATPase_c"/>
    <property type="match status" value="1"/>
</dbReference>
<evidence type="ECO:0000256" key="6">
    <source>
        <dbReference type="ARBA" id="ARBA00022777"/>
    </source>
</evidence>
<dbReference type="SUPFAM" id="SSF55785">
    <property type="entry name" value="PYP-like sensor domain (PAS domain)"/>
    <property type="match status" value="1"/>
</dbReference>
<name>A0A158BXG1_9BURK</name>
<evidence type="ECO:0000313" key="8">
    <source>
        <dbReference type="EMBL" id="SAK74691.1"/>
    </source>
</evidence>
<dbReference type="GO" id="GO:0000155">
    <property type="term" value="F:phosphorelay sensor kinase activity"/>
    <property type="evidence" value="ECO:0007669"/>
    <property type="project" value="InterPro"/>
</dbReference>
<dbReference type="Gene3D" id="1.10.287.130">
    <property type="match status" value="1"/>
</dbReference>
<dbReference type="Gene3D" id="3.30.450.20">
    <property type="entry name" value="PAS domain"/>
    <property type="match status" value="1"/>
</dbReference>
<dbReference type="FunFam" id="3.30.565.10:FF:000006">
    <property type="entry name" value="Sensor histidine kinase WalK"/>
    <property type="match status" value="1"/>
</dbReference>
<dbReference type="GO" id="GO:0005886">
    <property type="term" value="C:plasma membrane"/>
    <property type="evidence" value="ECO:0007669"/>
    <property type="project" value="UniProtKB-SubCell"/>
</dbReference>
<dbReference type="EC" id="2.7.13.3" evidence="3"/>
<keyword evidence="5" id="KW-0808">Transferase</keyword>
<dbReference type="InterPro" id="IPR035965">
    <property type="entry name" value="PAS-like_dom_sf"/>
</dbReference>
<dbReference type="SUPFAM" id="SSF55874">
    <property type="entry name" value="ATPase domain of HSP90 chaperone/DNA topoisomerase II/histidine kinase"/>
    <property type="match status" value="1"/>
</dbReference>
<dbReference type="PANTHER" id="PTHR43547:SF2">
    <property type="entry name" value="HYBRID SIGNAL TRANSDUCTION HISTIDINE KINASE C"/>
    <property type="match status" value="1"/>
</dbReference>
<organism evidence="8 9">
    <name type="scientific">Caballeronia temeraria</name>
    <dbReference type="NCBI Taxonomy" id="1777137"/>
    <lineage>
        <taxon>Bacteria</taxon>
        <taxon>Pseudomonadati</taxon>
        <taxon>Pseudomonadota</taxon>
        <taxon>Betaproteobacteria</taxon>
        <taxon>Burkholderiales</taxon>
        <taxon>Burkholderiaceae</taxon>
        <taxon>Caballeronia</taxon>
    </lineage>
</organism>
<dbReference type="InterPro" id="IPR004358">
    <property type="entry name" value="Sig_transdc_His_kin-like_C"/>
</dbReference>